<dbReference type="GO" id="GO:0000398">
    <property type="term" value="P:mRNA splicing, via spliceosome"/>
    <property type="evidence" value="ECO:0007669"/>
    <property type="project" value="TreeGrafter"/>
</dbReference>
<evidence type="ECO:0000256" key="2">
    <source>
        <dbReference type="ARBA" id="ARBA00005287"/>
    </source>
</evidence>
<dbReference type="STRING" id="1341132.A0A3F3Q7Y6"/>
<evidence type="ECO:0000256" key="1">
    <source>
        <dbReference type="ARBA" id="ARBA00004123"/>
    </source>
</evidence>
<evidence type="ECO:0000256" key="3">
    <source>
        <dbReference type="ARBA" id="ARBA00023242"/>
    </source>
</evidence>
<dbReference type="GeneID" id="38134014"/>
<sequence length="195" mass="22576">MWSKSFFGLRKTNKLLVFCFAISHSCPSFDQARKIALAFLLSATYSKMPPVRTSRNRKPPPAGFDDIEDTLLEFSNKMKDAENASHDGKKKHEMLWPIFQISHQRSRYIYDLYYEKEAISKQLYEWLLKNNYADANLIAKWKKQGYEKLCCLRCIQTKETNFNATCICRVPKAQLKEDQTIQCVSCGCRGCASSD</sequence>
<dbReference type="PRINTS" id="PR00322">
    <property type="entry name" value="G10"/>
</dbReference>
<evidence type="ECO:0000313" key="4">
    <source>
        <dbReference type="EMBL" id="RDH35311.1"/>
    </source>
</evidence>
<organism evidence="4 5">
    <name type="scientific">Aspergillus welwitschiae</name>
    <dbReference type="NCBI Taxonomy" id="1341132"/>
    <lineage>
        <taxon>Eukaryota</taxon>
        <taxon>Fungi</taxon>
        <taxon>Dikarya</taxon>
        <taxon>Ascomycota</taxon>
        <taxon>Pezizomycotina</taxon>
        <taxon>Eurotiomycetes</taxon>
        <taxon>Eurotiomycetidae</taxon>
        <taxon>Eurotiales</taxon>
        <taxon>Aspergillaceae</taxon>
        <taxon>Aspergillus</taxon>
        <taxon>Aspergillus subgen. Circumdati</taxon>
    </lineage>
</organism>
<gene>
    <name evidence="4" type="ORF">BDQ94DRAFT_140621</name>
</gene>
<dbReference type="Pfam" id="PF01125">
    <property type="entry name" value="BUD31"/>
    <property type="match status" value="1"/>
</dbReference>
<comment type="subcellular location">
    <subcellularLocation>
        <location evidence="1">Nucleus</location>
    </subcellularLocation>
</comment>
<proteinExistence type="inferred from homology"/>
<reference evidence="4 5" key="1">
    <citation type="submission" date="2018-07" db="EMBL/GenBank/DDBJ databases">
        <title>The genomes of Aspergillus section Nigri reveals drivers in fungal speciation.</title>
        <authorList>
            <consortium name="DOE Joint Genome Institute"/>
            <person name="Vesth T.C."/>
            <person name="Nybo J."/>
            <person name="Theobald S."/>
            <person name="Brandl J."/>
            <person name="Frisvad J.C."/>
            <person name="Nielsen K.F."/>
            <person name="Lyhne E.K."/>
            <person name="Kogle M.E."/>
            <person name="Kuo A."/>
            <person name="Riley R."/>
            <person name="Clum A."/>
            <person name="Nolan M."/>
            <person name="Lipzen A."/>
            <person name="Salamov A."/>
            <person name="Henrissat B."/>
            <person name="Wiebenga A."/>
            <person name="De vries R.P."/>
            <person name="Grigoriev I.V."/>
            <person name="Mortensen U.H."/>
            <person name="Andersen M.R."/>
            <person name="Baker S.E."/>
        </authorList>
    </citation>
    <scope>NUCLEOTIDE SEQUENCE [LARGE SCALE GENOMIC DNA]</scope>
    <source>
        <strain evidence="4 5">CBS 139.54b</strain>
    </source>
</reference>
<dbReference type="Proteomes" id="UP000253729">
    <property type="component" value="Unassembled WGS sequence"/>
</dbReference>
<dbReference type="PROSITE" id="PS00997">
    <property type="entry name" value="G10_1"/>
    <property type="match status" value="1"/>
</dbReference>
<evidence type="ECO:0000313" key="5">
    <source>
        <dbReference type="Proteomes" id="UP000253729"/>
    </source>
</evidence>
<dbReference type="GO" id="GO:0005681">
    <property type="term" value="C:spliceosomal complex"/>
    <property type="evidence" value="ECO:0007669"/>
    <property type="project" value="TreeGrafter"/>
</dbReference>
<dbReference type="PANTHER" id="PTHR19411">
    <property type="entry name" value="PROTEIN BUD31-RELATED"/>
    <property type="match status" value="1"/>
</dbReference>
<accession>A0A3F3Q7Y6</accession>
<dbReference type="InterPro" id="IPR001748">
    <property type="entry name" value="BUD31"/>
</dbReference>
<dbReference type="RefSeq" id="XP_026628333.1">
    <property type="nucleotide sequence ID" value="XM_026765658.1"/>
</dbReference>
<dbReference type="InterPro" id="IPR018230">
    <property type="entry name" value="BUD31/G10-rel_CS"/>
</dbReference>
<comment type="similarity">
    <text evidence="2">Belongs to the BUD31 (G10) family.</text>
</comment>
<keyword evidence="5" id="KW-1185">Reference proteome</keyword>
<dbReference type="PANTHER" id="PTHR19411:SF0">
    <property type="entry name" value="PROTEIN BUD31 HOMOLOG"/>
    <property type="match status" value="1"/>
</dbReference>
<name>A0A3F3Q7Y6_9EURO</name>
<keyword evidence="3" id="KW-0539">Nucleus</keyword>
<dbReference type="EMBL" id="KZ852041">
    <property type="protein sequence ID" value="RDH35311.1"/>
    <property type="molecule type" value="Genomic_DNA"/>
</dbReference>
<protein>
    <submittedName>
        <fullName evidence="4">G10 protein-domain-containing protein</fullName>
    </submittedName>
</protein>
<dbReference type="AlphaFoldDB" id="A0A3F3Q7Y6"/>